<sequence>MLPVQAGEFEFPCLFHHTSWDMELNLQQHGYGNIQAVPIWGMYRADSLANFQRKLQPDPKSARSDAATRGSDASWGGYGIEEERSTLGTWRVEPDGDKGSSAGRSRR</sequence>
<evidence type="ECO:0000313" key="3">
    <source>
        <dbReference type="Proteomes" id="UP000634136"/>
    </source>
</evidence>
<feature type="region of interest" description="Disordered" evidence="1">
    <location>
        <begin position="54"/>
        <end position="107"/>
    </location>
</feature>
<dbReference type="AlphaFoldDB" id="A0A835CA74"/>
<evidence type="ECO:0000313" key="2">
    <source>
        <dbReference type="EMBL" id="KAF7835964.1"/>
    </source>
</evidence>
<gene>
    <name evidence="2" type="ORF">G2W53_010823</name>
</gene>
<protein>
    <submittedName>
        <fullName evidence="2">Uncharacterized protein</fullName>
    </submittedName>
</protein>
<keyword evidence="3" id="KW-1185">Reference proteome</keyword>
<name>A0A835CA74_9FABA</name>
<evidence type="ECO:0000256" key="1">
    <source>
        <dbReference type="SAM" id="MobiDB-lite"/>
    </source>
</evidence>
<reference evidence="2" key="1">
    <citation type="submission" date="2020-09" db="EMBL/GenBank/DDBJ databases">
        <title>Genome-Enabled Discovery of Anthraquinone Biosynthesis in Senna tora.</title>
        <authorList>
            <person name="Kang S.-H."/>
            <person name="Pandey R.P."/>
            <person name="Lee C.-M."/>
            <person name="Sim J.-S."/>
            <person name="Jeong J.-T."/>
            <person name="Choi B.-S."/>
            <person name="Jung M."/>
            <person name="Ginzburg D."/>
            <person name="Zhao K."/>
            <person name="Won S.Y."/>
            <person name="Oh T.-J."/>
            <person name="Yu Y."/>
            <person name="Kim N.-H."/>
            <person name="Lee O.R."/>
            <person name="Lee T.-H."/>
            <person name="Bashyal P."/>
            <person name="Kim T.-S."/>
            <person name="Lee W.-H."/>
            <person name="Kawkins C."/>
            <person name="Kim C.-K."/>
            <person name="Kim J.S."/>
            <person name="Ahn B.O."/>
            <person name="Rhee S.Y."/>
            <person name="Sohng J.K."/>
        </authorList>
    </citation>
    <scope>NUCLEOTIDE SEQUENCE</scope>
    <source>
        <tissue evidence="2">Leaf</tissue>
    </source>
</reference>
<dbReference type="Proteomes" id="UP000634136">
    <property type="component" value="Unassembled WGS sequence"/>
</dbReference>
<accession>A0A835CA74</accession>
<proteinExistence type="predicted"/>
<comment type="caution">
    <text evidence="2">The sequence shown here is derived from an EMBL/GenBank/DDBJ whole genome shotgun (WGS) entry which is preliminary data.</text>
</comment>
<dbReference type="EMBL" id="JAAIUW010000004">
    <property type="protein sequence ID" value="KAF7835964.1"/>
    <property type="molecule type" value="Genomic_DNA"/>
</dbReference>
<organism evidence="2 3">
    <name type="scientific">Senna tora</name>
    <dbReference type="NCBI Taxonomy" id="362788"/>
    <lineage>
        <taxon>Eukaryota</taxon>
        <taxon>Viridiplantae</taxon>
        <taxon>Streptophyta</taxon>
        <taxon>Embryophyta</taxon>
        <taxon>Tracheophyta</taxon>
        <taxon>Spermatophyta</taxon>
        <taxon>Magnoliopsida</taxon>
        <taxon>eudicotyledons</taxon>
        <taxon>Gunneridae</taxon>
        <taxon>Pentapetalae</taxon>
        <taxon>rosids</taxon>
        <taxon>fabids</taxon>
        <taxon>Fabales</taxon>
        <taxon>Fabaceae</taxon>
        <taxon>Caesalpinioideae</taxon>
        <taxon>Cassia clade</taxon>
        <taxon>Senna</taxon>
    </lineage>
</organism>